<dbReference type="PANTHER" id="PTHR43386">
    <property type="entry name" value="OLIGOPEPTIDE TRANSPORT SYSTEM PERMEASE PROTEIN APPC"/>
    <property type="match status" value="1"/>
</dbReference>
<dbReference type="InterPro" id="IPR035906">
    <property type="entry name" value="MetI-like_sf"/>
</dbReference>
<dbReference type="Proteomes" id="UP000568109">
    <property type="component" value="Unassembled WGS sequence"/>
</dbReference>
<feature type="transmembrane region" description="Helical" evidence="7">
    <location>
        <begin position="12"/>
        <end position="33"/>
    </location>
</feature>
<proteinExistence type="inferred from homology"/>
<dbReference type="InterPro" id="IPR050366">
    <property type="entry name" value="BP-dependent_transpt_permease"/>
</dbReference>
<sequence>MLNKIYRKNKMLFWGLLIFSSLMVLTYLMPLFFDKESNHLTNNALEPISPKHLMGTDSIGHDLWSFIIQGTRNSLKIAFCTALISGFVGTLLGIIAGYFRSCTDSIVNLICDFLVVFPDFVLAFIVIFMFGKGMNQLILSISICYLPLFIKNIRAVTIQVSQKDFVQNALSLGASHFYILRKHIFPHVLSTLITLMATRLGSIILVAASMGFIGLGLDPSTPEWGSILSFNKSYISSRPYLIFGPLIFILLTSLAFNLIGEGLVQSFSPRQSQQKEDK</sequence>
<evidence type="ECO:0000313" key="10">
    <source>
        <dbReference type="Proteomes" id="UP000568109"/>
    </source>
</evidence>
<comment type="similarity">
    <text evidence="7">Belongs to the binding-protein-dependent transport system permease family.</text>
</comment>
<comment type="subcellular location">
    <subcellularLocation>
        <location evidence="1 7">Cell membrane</location>
        <topology evidence="1 7">Multi-pass membrane protein</topology>
    </subcellularLocation>
</comment>
<keyword evidence="2 7" id="KW-0813">Transport</keyword>
<protein>
    <submittedName>
        <fullName evidence="9">ABC transporter permease</fullName>
    </submittedName>
</protein>
<feature type="transmembrane region" description="Helical" evidence="7">
    <location>
        <begin position="136"/>
        <end position="153"/>
    </location>
</feature>
<evidence type="ECO:0000256" key="3">
    <source>
        <dbReference type="ARBA" id="ARBA00022475"/>
    </source>
</evidence>
<accession>A0A851HBW5</accession>
<gene>
    <name evidence="9" type="ORF">HR065_00225</name>
</gene>
<name>A0A851HBW5_9MOLU</name>
<keyword evidence="5 7" id="KW-1133">Transmembrane helix</keyword>
<evidence type="ECO:0000256" key="6">
    <source>
        <dbReference type="ARBA" id="ARBA00023136"/>
    </source>
</evidence>
<evidence type="ECO:0000259" key="8">
    <source>
        <dbReference type="PROSITE" id="PS50928"/>
    </source>
</evidence>
<dbReference type="Pfam" id="PF00528">
    <property type="entry name" value="BPD_transp_1"/>
    <property type="match status" value="1"/>
</dbReference>
<keyword evidence="10" id="KW-1185">Reference proteome</keyword>
<evidence type="ECO:0000256" key="5">
    <source>
        <dbReference type="ARBA" id="ARBA00022989"/>
    </source>
</evidence>
<dbReference type="SUPFAM" id="SSF161098">
    <property type="entry name" value="MetI-like"/>
    <property type="match status" value="1"/>
</dbReference>
<dbReference type="PANTHER" id="PTHR43386:SF1">
    <property type="entry name" value="D,D-DIPEPTIDE TRANSPORT SYSTEM PERMEASE PROTEIN DDPC-RELATED"/>
    <property type="match status" value="1"/>
</dbReference>
<dbReference type="EMBL" id="JABUOH010000007">
    <property type="protein sequence ID" value="NWN45511.1"/>
    <property type="molecule type" value="Genomic_DNA"/>
</dbReference>
<feature type="transmembrane region" description="Helical" evidence="7">
    <location>
        <begin position="106"/>
        <end position="130"/>
    </location>
</feature>
<evidence type="ECO:0000256" key="4">
    <source>
        <dbReference type="ARBA" id="ARBA00022692"/>
    </source>
</evidence>
<dbReference type="CDD" id="cd06261">
    <property type="entry name" value="TM_PBP2"/>
    <property type="match status" value="1"/>
</dbReference>
<dbReference type="GO" id="GO:0005886">
    <property type="term" value="C:plasma membrane"/>
    <property type="evidence" value="ECO:0007669"/>
    <property type="project" value="UniProtKB-SubCell"/>
</dbReference>
<dbReference type="GO" id="GO:0055085">
    <property type="term" value="P:transmembrane transport"/>
    <property type="evidence" value="ECO:0007669"/>
    <property type="project" value="InterPro"/>
</dbReference>
<feature type="domain" description="ABC transmembrane type-1" evidence="8">
    <location>
        <begin position="71"/>
        <end position="260"/>
    </location>
</feature>
<comment type="caution">
    <text evidence="9">The sequence shown here is derived from an EMBL/GenBank/DDBJ whole genome shotgun (WGS) entry which is preliminary data.</text>
</comment>
<evidence type="ECO:0000256" key="2">
    <source>
        <dbReference type="ARBA" id="ARBA00022448"/>
    </source>
</evidence>
<dbReference type="AlphaFoldDB" id="A0A851HBW5"/>
<evidence type="ECO:0000256" key="1">
    <source>
        <dbReference type="ARBA" id="ARBA00004651"/>
    </source>
</evidence>
<keyword evidence="3" id="KW-1003">Cell membrane</keyword>
<keyword evidence="6 7" id="KW-0472">Membrane</keyword>
<dbReference type="InterPro" id="IPR000515">
    <property type="entry name" value="MetI-like"/>
</dbReference>
<feature type="transmembrane region" description="Helical" evidence="7">
    <location>
        <begin position="188"/>
        <end position="215"/>
    </location>
</feature>
<dbReference type="Gene3D" id="1.10.3720.10">
    <property type="entry name" value="MetI-like"/>
    <property type="match status" value="1"/>
</dbReference>
<keyword evidence="4 7" id="KW-0812">Transmembrane</keyword>
<evidence type="ECO:0000313" key="9">
    <source>
        <dbReference type="EMBL" id="NWN45511.1"/>
    </source>
</evidence>
<evidence type="ECO:0000256" key="7">
    <source>
        <dbReference type="RuleBase" id="RU363032"/>
    </source>
</evidence>
<feature type="transmembrane region" description="Helical" evidence="7">
    <location>
        <begin position="75"/>
        <end position="99"/>
    </location>
</feature>
<dbReference type="PROSITE" id="PS50928">
    <property type="entry name" value="ABC_TM1"/>
    <property type="match status" value="1"/>
</dbReference>
<organism evidence="9 10">
    <name type="scientific">Candidatus Phytoplasma pruni</name>
    <dbReference type="NCBI Taxonomy" id="479893"/>
    <lineage>
        <taxon>Bacteria</taxon>
        <taxon>Bacillati</taxon>
        <taxon>Mycoplasmatota</taxon>
        <taxon>Mollicutes</taxon>
        <taxon>Acholeplasmatales</taxon>
        <taxon>Acholeplasmataceae</taxon>
        <taxon>Candidatus Phytoplasma</taxon>
        <taxon>16SrIII (X-disease group)</taxon>
    </lineage>
</organism>
<feature type="transmembrane region" description="Helical" evidence="7">
    <location>
        <begin position="240"/>
        <end position="260"/>
    </location>
</feature>
<reference evidence="9 10" key="1">
    <citation type="submission" date="2020-06" db="EMBL/GenBank/DDBJ databases">
        <title>Draft genome sequence of Candidatus Phytoplasma pruni (X-disease group, subgroup 16SrIII-B) strain ChTDIII from Argentina.</title>
        <authorList>
            <person name="Fernandez F.D."/>
            <person name="Zuebert C."/>
            <person name="Huettel B."/>
            <person name="Kube M."/>
            <person name="Conci L.R."/>
        </authorList>
    </citation>
    <scope>NUCLEOTIDE SEQUENCE [LARGE SCALE GENOMIC DNA]</scope>
    <source>
        <strain evidence="9 10">ChTDIII</strain>
    </source>
</reference>